<gene>
    <name evidence="5" type="ORF">JCM9152_1975</name>
</gene>
<dbReference type="AlphaFoldDB" id="W4QGV8"/>
<dbReference type="OrthoDB" id="9802264at2"/>
<accession>W4QGV8</accession>
<dbReference type="SUPFAM" id="SSF52540">
    <property type="entry name" value="P-loop containing nucleoside triphosphate hydrolases"/>
    <property type="match status" value="1"/>
</dbReference>
<dbReference type="PANTHER" id="PTHR42788">
    <property type="entry name" value="TAURINE IMPORT ATP-BINDING PROTEIN-RELATED"/>
    <property type="match status" value="1"/>
</dbReference>
<dbReference type="STRING" id="1236971.JCM9152_1975"/>
<dbReference type="SMART" id="SM00382">
    <property type="entry name" value="AAA"/>
    <property type="match status" value="1"/>
</dbReference>
<evidence type="ECO:0000256" key="2">
    <source>
        <dbReference type="ARBA" id="ARBA00022741"/>
    </source>
</evidence>
<sequence length="245" mass="27896">MHLQLSNIHYTFSDHTNVINDLHLTIEKGEFVSLIGPSGCGKSTLFNLISGLEIPNAGEILLNGHSIVGQRNHASYMMQKDLLLPWKTVLENALLGAEISKQNLAESKKKAFELLPLFGLEGYEHYYPHVLSGGMKQRAALLRTFLHQKEMLLLDEPFGALDALTREHMHEWLLSVWNKLRRSVLFITHSIDEAIFLSDRICVLAPKPTNIIAEYNVTLPRPRNKEMVLTEEYISLKKQLMQSLQ</sequence>
<proteinExistence type="predicted"/>
<dbReference type="GO" id="GO:0016887">
    <property type="term" value="F:ATP hydrolysis activity"/>
    <property type="evidence" value="ECO:0007669"/>
    <property type="project" value="InterPro"/>
</dbReference>
<protein>
    <submittedName>
        <fullName evidence="5">Hydroxymethylpyrimidine ABC transporter</fullName>
    </submittedName>
</protein>
<dbReference type="Proteomes" id="UP000018895">
    <property type="component" value="Unassembled WGS sequence"/>
</dbReference>
<keyword evidence="6" id="KW-1185">Reference proteome</keyword>
<evidence type="ECO:0000256" key="1">
    <source>
        <dbReference type="ARBA" id="ARBA00022448"/>
    </source>
</evidence>
<dbReference type="InterPro" id="IPR003593">
    <property type="entry name" value="AAA+_ATPase"/>
</dbReference>
<dbReference type="InterPro" id="IPR027417">
    <property type="entry name" value="P-loop_NTPase"/>
</dbReference>
<reference evidence="5" key="1">
    <citation type="journal article" date="2014" name="Genome Announc.">
        <title>Draft Genome Sequences of Three Alkaliphilic Bacillus Strains, Bacillus wakoensis JCM 9140T, Bacillus akibai JCM 9157T, and Bacillus hemicellulosilyticus JCM 9152T.</title>
        <authorList>
            <person name="Yuki M."/>
            <person name="Oshima K."/>
            <person name="Suda W."/>
            <person name="Oshida Y."/>
            <person name="Kitamura K."/>
            <person name="Iida T."/>
            <person name="Hattori M."/>
            <person name="Ohkuma M."/>
        </authorList>
    </citation>
    <scope>NUCLEOTIDE SEQUENCE [LARGE SCALE GENOMIC DNA]</scope>
    <source>
        <strain evidence="5">JCM 9152</strain>
    </source>
</reference>
<dbReference type="RefSeq" id="WP_035343337.1">
    <property type="nucleotide sequence ID" value="NZ_BAUU01000012.1"/>
</dbReference>
<keyword evidence="1" id="KW-0813">Transport</keyword>
<name>W4QGV8_9BACI</name>
<comment type="caution">
    <text evidence="5">The sequence shown here is derived from an EMBL/GenBank/DDBJ whole genome shotgun (WGS) entry which is preliminary data.</text>
</comment>
<dbReference type="PROSITE" id="PS00211">
    <property type="entry name" value="ABC_TRANSPORTER_1"/>
    <property type="match status" value="1"/>
</dbReference>
<dbReference type="InterPro" id="IPR017871">
    <property type="entry name" value="ABC_transporter-like_CS"/>
</dbReference>
<evidence type="ECO:0000313" key="6">
    <source>
        <dbReference type="Proteomes" id="UP000018895"/>
    </source>
</evidence>
<evidence type="ECO:0000256" key="3">
    <source>
        <dbReference type="ARBA" id="ARBA00022840"/>
    </source>
</evidence>
<dbReference type="PANTHER" id="PTHR42788:SF2">
    <property type="entry name" value="ABC TRANSPORTER ATP-BINDING PROTEIN"/>
    <property type="match status" value="1"/>
</dbReference>
<dbReference type="GO" id="GO:0005524">
    <property type="term" value="F:ATP binding"/>
    <property type="evidence" value="ECO:0007669"/>
    <property type="project" value="UniProtKB-KW"/>
</dbReference>
<dbReference type="EMBL" id="BAUU01000012">
    <property type="protein sequence ID" value="GAE30564.1"/>
    <property type="molecule type" value="Genomic_DNA"/>
</dbReference>
<keyword evidence="2" id="KW-0547">Nucleotide-binding</keyword>
<dbReference type="Gene3D" id="3.40.50.300">
    <property type="entry name" value="P-loop containing nucleotide triphosphate hydrolases"/>
    <property type="match status" value="1"/>
</dbReference>
<evidence type="ECO:0000259" key="4">
    <source>
        <dbReference type="PROSITE" id="PS50893"/>
    </source>
</evidence>
<keyword evidence="3" id="KW-0067">ATP-binding</keyword>
<dbReference type="PROSITE" id="PS50893">
    <property type="entry name" value="ABC_TRANSPORTER_2"/>
    <property type="match status" value="1"/>
</dbReference>
<feature type="domain" description="ABC transporter" evidence="4">
    <location>
        <begin position="3"/>
        <end position="231"/>
    </location>
</feature>
<dbReference type="CDD" id="cd03293">
    <property type="entry name" value="ABC_NrtD_SsuB_transporters"/>
    <property type="match status" value="1"/>
</dbReference>
<dbReference type="InterPro" id="IPR050166">
    <property type="entry name" value="ABC_transporter_ATP-bind"/>
</dbReference>
<evidence type="ECO:0000313" key="5">
    <source>
        <dbReference type="EMBL" id="GAE30564.1"/>
    </source>
</evidence>
<organism evidence="5 6">
    <name type="scientific">Halalkalibacter hemicellulosilyticusJCM 9152</name>
    <dbReference type="NCBI Taxonomy" id="1236971"/>
    <lineage>
        <taxon>Bacteria</taxon>
        <taxon>Bacillati</taxon>
        <taxon>Bacillota</taxon>
        <taxon>Bacilli</taxon>
        <taxon>Bacillales</taxon>
        <taxon>Bacillaceae</taxon>
        <taxon>Halalkalibacter</taxon>
    </lineage>
</organism>
<dbReference type="Pfam" id="PF00005">
    <property type="entry name" value="ABC_tran"/>
    <property type="match status" value="1"/>
</dbReference>
<dbReference type="InterPro" id="IPR003439">
    <property type="entry name" value="ABC_transporter-like_ATP-bd"/>
</dbReference>